<dbReference type="RefSeq" id="WP_147296736.1">
    <property type="nucleotide sequence ID" value="NZ_JACOPB010000025.1"/>
</dbReference>
<evidence type="ECO:0000313" key="2">
    <source>
        <dbReference type="Proteomes" id="UP000634672"/>
    </source>
</evidence>
<gene>
    <name evidence="1" type="ORF">H8S75_29420</name>
</gene>
<comment type="caution">
    <text evidence="1">The sequence shown here is derived from an EMBL/GenBank/DDBJ whole genome shotgun (WGS) entry which is preliminary data.</text>
</comment>
<name>A0ABR7HFS8_9FIRM</name>
<reference evidence="1 2" key="1">
    <citation type="submission" date="2020-08" db="EMBL/GenBank/DDBJ databases">
        <title>Genome public.</title>
        <authorList>
            <person name="Liu C."/>
            <person name="Sun Q."/>
        </authorList>
    </citation>
    <scope>NUCLEOTIDE SEQUENCE [LARGE SCALE GENOMIC DNA]</scope>
    <source>
        <strain evidence="1 2">NSJ-66</strain>
    </source>
</reference>
<organism evidence="1 2">
    <name type="scientific">Hungatella hominis</name>
    <dbReference type="NCBI Taxonomy" id="2763050"/>
    <lineage>
        <taxon>Bacteria</taxon>
        <taxon>Bacillati</taxon>
        <taxon>Bacillota</taxon>
        <taxon>Clostridia</taxon>
        <taxon>Lachnospirales</taxon>
        <taxon>Lachnospiraceae</taxon>
        <taxon>Hungatella</taxon>
    </lineage>
</organism>
<sequence length="135" mass="15157">MKRTSISLQVIMAGKYDFEVGKKVNFRLDPETSLYMVSSEQLEFGLAKSLVRGKREELQSLGSDFSGIVVQSSPETMRMMVKVFTEDGHDGRKEETHDTGRALLGRKAAKKRVWRELEGDCAAFGHPGTDKLCWA</sequence>
<accession>A0ABR7HFS8</accession>
<proteinExistence type="predicted"/>
<dbReference type="Proteomes" id="UP000634672">
    <property type="component" value="Unassembled WGS sequence"/>
</dbReference>
<dbReference type="EMBL" id="JACOPB010000025">
    <property type="protein sequence ID" value="MBC5712042.1"/>
    <property type="molecule type" value="Genomic_DNA"/>
</dbReference>
<keyword evidence="2" id="KW-1185">Reference proteome</keyword>
<protein>
    <submittedName>
        <fullName evidence="1">Uncharacterized protein</fullName>
    </submittedName>
</protein>
<evidence type="ECO:0000313" key="1">
    <source>
        <dbReference type="EMBL" id="MBC5712042.1"/>
    </source>
</evidence>